<reference evidence="3" key="1">
    <citation type="submission" date="2021-01" db="EMBL/GenBank/DDBJ databases">
        <authorList>
            <person name="Corre E."/>
            <person name="Pelletier E."/>
            <person name="Niang G."/>
            <person name="Scheremetjew M."/>
            <person name="Finn R."/>
            <person name="Kale V."/>
            <person name="Holt S."/>
            <person name="Cochrane G."/>
            <person name="Meng A."/>
            <person name="Brown T."/>
            <person name="Cohen L."/>
        </authorList>
    </citation>
    <scope>NUCLEOTIDE SEQUENCE</scope>
    <source>
        <strain evidence="3">NIES-2562</strain>
    </source>
</reference>
<keyword evidence="1" id="KW-0175">Coiled coil</keyword>
<dbReference type="EMBL" id="HBIB01038290">
    <property type="protein sequence ID" value="CAE0262671.1"/>
    <property type="molecule type" value="Transcribed_RNA"/>
</dbReference>
<dbReference type="EMBL" id="HBIB01038305">
    <property type="protein sequence ID" value="CAE0262686.1"/>
    <property type="molecule type" value="Transcribed_RNA"/>
</dbReference>
<protein>
    <submittedName>
        <fullName evidence="3">Uncharacterized protein</fullName>
    </submittedName>
</protein>
<gene>
    <name evidence="2" type="ORF">PBIL07802_LOCUS24966</name>
    <name evidence="3" type="ORF">PBIL07802_LOCUS24981</name>
    <name evidence="4" type="ORF">PBIL07802_LOCUS24982</name>
</gene>
<accession>A0A7S3GDD6</accession>
<name>A0A7S3GDD6_9EUKA</name>
<evidence type="ECO:0000313" key="4">
    <source>
        <dbReference type="EMBL" id="CAE0262687.1"/>
    </source>
</evidence>
<proteinExistence type="predicted"/>
<dbReference type="AlphaFoldDB" id="A0A7S3GDD6"/>
<organism evidence="3">
    <name type="scientific">Palpitomonas bilix</name>
    <dbReference type="NCBI Taxonomy" id="652834"/>
    <lineage>
        <taxon>Eukaryota</taxon>
        <taxon>Eukaryota incertae sedis</taxon>
    </lineage>
</organism>
<evidence type="ECO:0000313" key="2">
    <source>
        <dbReference type="EMBL" id="CAE0262671.1"/>
    </source>
</evidence>
<evidence type="ECO:0000256" key="1">
    <source>
        <dbReference type="SAM" id="Coils"/>
    </source>
</evidence>
<evidence type="ECO:0000313" key="3">
    <source>
        <dbReference type="EMBL" id="CAE0262686.1"/>
    </source>
</evidence>
<dbReference type="EMBL" id="HBIB01038306">
    <property type="protein sequence ID" value="CAE0262687.1"/>
    <property type="molecule type" value="Transcribed_RNA"/>
</dbReference>
<sequence>MFHPAPQEEFVKSTDLATAEADHGILTESLEELLSAEGVLHQVKANLEVAAEVVQCRLPASRSVQGGHKNSLLELRRVHEKISEVNEQLLQVHNEAERVREEISRKEIEVLTLRSGYEEETIKVAVESEMLSNACGGIVAISELQTFVKVCFVRIRSSLSKAAFSQWKYFTQVSAKKPC</sequence>
<feature type="coiled-coil region" evidence="1">
    <location>
        <begin position="75"/>
        <end position="109"/>
    </location>
</feature>